<evidence type="ECO:0000256" key="2">
    <source>
        <dbReference type="ARBA" id="ARBA00022679"/>
    </source>
</evidence>
<evidence type="ECO:0000259" key="5">
    <source>
        <dbReference type="PROSITE" id="PS51675"/>
    </source>
</evidence>
<keyword evidence="1" id="KW-0489">Methyltransferase</keyword>
<keyword evidence="3" id="KW-0949">S-adenosyl-L-methionine</keyword>
<reference evidence="7 8" key="1">
    <citation type="submission" date="2022-11" db="UniProtKB">
        <authorList>
            <consortium name="WormBaseParasite"/>
        </authorList>
    </citation>
    <scope>IDENTIFICATION</scope>
</reference>
<dbReference type="AlphaFoldDB" id="A0A915CFB8"/>
<dbReference type="GO" id="GO:0000049">
    <property type="term" value="F:tRNA binding"/>
    <property type="evidence" value="ECO:0007669"/>
    <property type="project" value="TreeGrafter"/>
</dbReference>
<name>A0A915CFB8_PARUN</name>
<evidence type="ECO:0000313" key="7">
    <source>
        <dbReference type="WBParaSite" id="PgR140_g004_t01"/>
    </source>
</evidence>
<evidence type="ECO:0000256" key="4">
    <source>
        <dbReference type="SAM" id="MobiDB-lite"/>
    </source>
</evidence>
<dbReference type="PROSITE" id="PS51675">
    <property type="entry name" value="SAM_MT_TRM10"/>
    <property type="match status" value="1"/>
</dbReference>
<feature type="region of interest" description="Disordered" evidence="4">
    <location>
        <begin position="464"/>
        <end position="502"/>
    </location>
</feature>
<accession>A0A915CFB8</accession>
<dbReference type="InterPro" id="IPR028564">
    <property type="entry name" value="MT_TRM10-typ"/>
</dbReference>
<dbReference type="GO" id="GO:0005739">
    <property type="term" value="C:mitochondrion"/>
    <property type="evidence" value="ECO:0007669"/>
    <property type="project" value="TreeGrafter"/>
</dbReference>
<evidence type="ECO:0000256" key="3">
    <source>
        <dbReference type="ARBA" id="ARBA00022691"/>
    </source>
</evidence>
<evidence type="ECO:0000313" key="8">
    <source>
        <dbReference type="WBParaSite" id="PgR140_g004_t02"/>
    </source>
</evidence>
<proteinExistence type="predicted"/>
<dbReference type="Proteomes" id="UP000887569">
    <property type="component" value="Unplaced"/>
</dbReference>
<dbReference type="PANTHER" id="PTHR13563">
    <property type="entry name" value="TRNA (GUANINE-9-) METHYLTRANSFERASE"/>
    <property type="match status" value="1"/>
</dbReference>
<dbReference type="Gene3D" id="3.40.1280.30">
    <property type="match status" value="1"/>
</dbReference>
<dbReference type="GO" id="GO:0097745">
    <property type="term" value="P:mitochondrial tRNA 5'-end processing"/>
    <property type="evidence" value="ECO:0007669"/>
    <property type="project" value="TreeGrafter"/>
</dbReference>
<organism evidence="6 8">
    <name type="scientific">Parascaris univalens</name>
    <name type="common">Nematode worm</name>
    <dbReference type="NCBI Taxonomy" id="6257"/>
    <lineage>
        <taxon>Eukaryota</taxon>
        <taxon>Metazoa</taxon>
        <taxon>Ecdysozoa</taxon>
        <taxon>Nematoda</taxon>
        <taxon>Chromadorea</taxon>
        <taxon>Rhabditida</taxon>
        <taxon>Spirurina</taxon>
        <taxon>Ascaridomorpha</taxon>
        <taxon>Ascaridoidea</taxon>
        <taxon>Ascarididae</taxon>
        <taxon>Parascaris</taxon>
    </lineage>
</organism>
<dbReference type="GO" id="GO:0032259">
    <property type="term" value="P:methylation"/>
    <property type="evidence" value="ECO:0007669"/>
    <property type="project" value="UniProtKB-KW"/>
</dbReference>
<dbReference type="InterPro" id="IPR007356">
    <property type="entry name" value="tRNA_m1G_MeTrfase_euk"/>
</dbReference>
<dbReference type="GO" id="GO:0005654">
    <property type="term" value="C:nucleoplasm"/>
    <property type="evidence" value="ECO:0007669"/>
    <property type="project" value="TreeGrafter"/>
</dbReference>
<sequence length="502" mass="59029">TMQWKVFRRCFLASSGGDLFMSLFSFHKLSISKCLRLRFSSAPHASKENINLNLPVDVLPSREFVASLKRNYERDKLARLLSEMEVIFEISAEVPRTLSDNDWQLYFNLQDVSERERFLARLYAEQLNAIRIAQQRAESAVARQKILEEQQIRHDRGEMVYAPRFHTYFDIRGSFFRRLIDCMYGCRLLAAERCDELPPRLIIDCRFLHQFSDNYQSRFIRQIQKLHDANWFSRNPFHISVANLLADDQLAHYIKRYWLFLCGPTRLRTDEENDFTQIYEELDADLHDSSNSISSEVGFTPHPFIPTISSRSIRDNLPDDVRDDEIAYISWTAPRLLDGPLTNYKAIVICSSYDLQPWSSSLSAARADRLTPYRIPFDRYVKWERGRKIMPIDITANIIRSVYVNDGDWKSAILENVPEYHFNKDHPIAKHNERNALDIEKKNRLKALQQAIMEMDRRRIDALGSHQARKGAKEQTEPRRRVHHHRYSREERRAGINSQNAS</sequence>
<evidence type="ECO:0000313" key="6">
    <source>
        <dbReference type="Proteomes" id="UP000887569"/>
    </source>
</evidence>
<protein>
    <submittedName>
        <fullName evidence="7 8">SAM-dependent MTase TRM10-type domain-containing protein</fullName>
    </submittedName>
</protein>
<dbReference type="WBParaSite" id="PgR140_g004_t01">
    <property type="protein sequence ID" value="PgR140_g004_t01"/>
    <property type="gene ID" value="PgR140_g004"/>
</dbReference>
<evidence type="ECO:0000256" key="1">
    <source>
        <dbReference type="ARBA" id="ARBA00022603"/>
    </source>
</evidence>
<dbReference type="GO" id="GO:0070131">
    <property type="term" value="P:positive regulation of mitochondrial translation"/>
    <property type="evidence" value="ECO:0007669"/>
    <property type="project" value="TreeGrafter"/>
</dbReference>
<dbReference type="PANTHER" id="PTHR13563:SF5">
    <property type="entry name" value="TRNA METHYLTRANSFERASE 10 HOMOLOG C"/>
    <property type="match status" value="1"/>
</dbReference>
<keyword evidence="2" id="KW-0808">Transferase</keyword>
<dbReference type="GO" id="GO:0008168">
    <property type="term" value="F:methyltransferase activity"/>
    <property type="evidence" value="ECO:0007669"/>
    <property type="project" value="UniProtKB-KW"/>
</dbReference>
<feature type="domain" description="SAM-dependent MTase TRM10-type" evidence="5">
    <location>
        <begin position="184"/>
        <end position="424"/>
    </location>
</feature>
<keyword evidence="6" id="KW-1185">Reference proteome</keyword>
<dbReference type="InterPro" id="IPR038459">
    <property type="entry name" value="MT_TRM10-typ_sf"/>
</dbReference>
<dbReference type="WBParaSite" id="PgR140_g004_t02">
    <property type="protein sequence ID" value="PgR140_g004_t02"/>
    <property type="gene ID" value="PgR140_g004"/>
</dbReference>